<dbReference type="AlphaFoldDB" id="A0A2U9IJ89"/>
<dbReference type="OrthoDB" id="43807at2157"/>
<evidence type="ECO:0000313" key="1">
    <source>
        <dbReference type="EMBL" id="AWR96112.1"/>
    </source>
</evidence>
<gene>
    <name evidence="1" type="ORF">DFR86_00130</name>
</gene>
<accession>A0A2U9IJ89</accession>
<protein>
    <submittedName>
        <fullName evidence="1">Uncharacterized protein</fullName>
    </submittedName>
</protein>
<dbReference type="KEGG" id="asul:DFR86_00130"/>
<organism evidence="1 2">
    <name type="scientific">Acidianus sulfidivorans JP7</name>
    <dbReference type="NCBI Taxonomy" id="619593"/>
    <lineage>
        <taxon>Archaea</taxon>
        <taxon>Thermoproteota</taxon>
        <taxon>Thermoprotei</taxon>
        <taxon>Sulfolobales</taxon>
        <taxon>Sulfolobaceae</taxon>
        <taxon>Acidianus</taxon>
    </lineage>
</organism>
<reference evidence="1 2" key="1">
    <citation type="submission" date="2018-05" db="EMBL/GenBank/DDBJ databases">
        <title>Complete Genome Sequences of Extremely Thermoacidophilic, Metal-Mobilizing Type-Strain Members of the Archaeal Family Sulfolobaceae: Acidianus brierleyi DSM-1651T, Acidianus sulfidivorans DSM-18786T, Metallosphaera hakonensis DSM-7519T, and Metallosphaera prunae DSM-10039T.</title>
        <authorList>
            <person name="Counts J.A."/>
            <person name="Kelly R.M."/>
        </authorList>
    </citation>
    <scope>NUCLEOTIDE SEQUENCE [LARGE SCALE GENOMIC DNA]</scope>
    <source>
        <strain evidence="1 2">JP7</strain>
    </source>
</reference>
<dbReference type="RefSeq" id="WP_110379002.1">
    <property type="nucleotide sequence ID" value="NZ_CP029288.2"/>
</dbReference>
<dbReference type="Proteomes" id="UP000248410">
    <property type="component" value="Chromosome"/>
</dbReference>
<dbReference type="GeneID" id="36836329"/>
<sequence length="90" mass="10191">MIEITIGKVFVMISNKPITDCGNLVISFNNPNVYVIVFPYPPDDRMTMVMDISTLNKLVKNLELSLNTTAKIGDYGENRILTTVLNRLRE</sequence>
<name>A0A2U9IJ89_9CREN</name>
<dbReference type="EMBL" id="CP029288">
    <property type="protein sequence ID" value="AWR96112.1"/>
    <property type="molecule type" value="Genomic_DNA"/>
</dbReference>
<proteinExistence type="predicted"/>
<evidence type="ECO:0000313" key="2">
    <source>
        <dbReference type="Proteomes" id="UP000248410"/>
    </source>
</evidence>
<keyword evidence="2" id="KW-1185">Reference proteome</keyword>